<dbReference type="InterPro" id="IPR057001">
    <property type="entry name" value="RYYR-CCHC"/>
</dbReference>
<evidence type="ECO:0000256" key="1">
    <source>
        <dbReference type="SAM" id="Coils"/>
    </source>
</evidence>
<feature type="domain" description="RYYR-CCHC" evidence="3">
    <location>
        <begin position="15"/>
        <end position="77"/>
    </location>
</feature>
<dbReference type="Proteomes" id="UP000095287">
    <property type="component" value="Unplaced"/>
</dbReference>
<dbReference type="WBParaSite" id="L893_g7670.t1">
    <property type="protein sequence ID" value="L893_g7670.t1"/>
    <property type="gene ID" value="L893_g7670"/>
</dbReference>
<feature type="region of interest" description="Disordered" evidence="2">
    <location>
        <begin position="389"/>
        <end position="415"/>
    </location>
</feature>
<feature type="region of interest" description="Disordered" evidence="2">
    <location>
        <begin position="338"/>
        <end position="362"/>
    </location>
</feature>
<protein>
    <submittedName>
        <fullName evidence="5">FLYWCH-type domain-containing protein</fullName>
    </submittedName>
</protein>
<evidence type="ECO:0000259" key="3">
    <source>
        <dbReference type="Pfam" id="PF23674"/>
    </source>
</evidence>
<accession>A0A1I8APX6</accession>
<feature type="coiled-coil region" evidence="1">
    <location>
        <begin position="511"/>
        <end position="545"/>
    </location>
</feature>
<reference evidence="5" key="1">
    <citation type="submission" date="2016-11" db="UniProtKB">
        <authorList>
            <consortium name="WormBaseParasite"/>
        </authorList>
    </citation>
    <scope>IDENTIFICATION</scope>
</reference>
<feature type="compositionally biased region" description="Basic and acidic residues" evidence="2">
    <location>
        <begin position="402"/>
        <end position="415"/>
    </location>
</feature>
<organism evidence="4 5">
    <name type="scientific">Steinernema glaseri</name>
    <dbReference type="NCBI Taxonomy" id="37863"/>
    <lineage>
        <taxon>Eukaryota</taxon>
        <taxon>Metazoa</taxon>
        <taxon>Ecdysozoa</taxon>
        <taxon>Nematoda</taxon>
        <taxon>Chromadorea</taxon>
        <taxon>Rhabditida</taxon>
        <taxon>Tylenchina</taxon>
        <taxon>Panagrolaimomorpha</taxon>
        <taxon>Strongyloidoidea</taxon>
        <taxon>Steinernematidae</taxon>
        <taxon>Steinernema</taxon>
    </lineage>
</organism>
<evidence type="ECO:0000313" key="4">
    <source>
        <dbReference type="Proteomes" id="UP000095287"/>
    </source>
</evidence>
<name>A0A1I8APX6_9BILA</name>
<dbReference type="Pfam" id="PF23674">
    <property type="entry name" value="RYYR-CCHC"/>
    <property type="match status" value="1"/>
</dbReference>
<keyword evidence="1" id="KW-0175">Coiled coil</keyword>
<keyword evidence="4" id="KW-1185">Reference proteome</keyword>
<proteinExistence type="predicted"/>
<evidence type="ECO:0000256" key="2">
    <source>
        <dbReference type="SAM" id="MobiDB-lite"/>
    </source>
</evidence>
<evidence type="ECO:0000313" key="5">
    <source>
        <dbReference type="WBParaSite" id="L893_g7670.t1"/>
    </source>
</evidence>
<dbReference type="AlphaFoldDB" id="A0A1I8APX6"/>
<sequence>MDVHNVSSTGTTSKGKHKALIYESKTAPGCAYTFTYKSTNKTSTTYRCNNCEIVKKKYRMDNTVPIVHVKDGRFLEDPEEPANGPHFCLDTTEDFSLFKTRAVQKLREFYGTAGIDNLSVGEAADQILTQAASSFAPDEASEVISRLPNKEATKRALHYHSRKNRCAMDDFTKEDLQASRNSSAVEQNPQGADVTLPTRFFSTTLADQSKSNLTAEDASLLASPSPNSSAVILEELRQYDGLGAGDTTVDRTSLSTQEVLRMMASVEPDPSDFKFLTLEDAAAQEANSHPRISFQDVGDANKSYAIGDHSSAQVEELPQQEELGQQEELPQQEALGAGTIEEPSPSSHDVTLLEDEEEVPAKKRRLLDAEKDAAEDIGTTVKTKVVERGSSEDAAGYAAHNSTHEEPMIEEGPRRPSDLSVIHEVETSATPLDCSAANIKNATLQSVKSPRLAAPTSSAQDVSKAYKGYSPIAQARELFKRAAGSGILNTTMIGAVQDRLDDISFVHHEMVLNEEEKEDHLKAELEEAQTEVKQLREQIKNLSSE</sequence>